<dbReference type="NCBIfam" id="TIGR02116">
    <property type="entry name" value="toxin_Txe_YoeB"/>
    <property type="match status" value="1"/>
</dbReference>
<dbReference type="PANTHER" id="PTHR38039">
    <property type="entry name" value="TOXIN YOEB"/>
    <property type="match status" value="1"/>
</dbReference>
<dbReference type="RefSeq" id="WP_182662817.1">
    <property type="nucleotide sequence ID" value="NZ_JACIVI010000001.1"/>
</dbReference>
<comment type="caution">
    <text evidence="7">The sequence shown here is derived from an EMBL/GenBank/DDBJ whole genome shotgun (WGS) entry which is preliminary data.</text>
</comment>
<keyword evidence="2" id="KW-1277">Toxin-antitoxin system</keyword>
<dbReference type="AlphaFoldDB" id="A0A839HH94"/>
<accession>A0A839HH94</accession>
<keyword evidence="3" id="KW-0540">Nuclease</keyword>
<keyword evidence="5" id="KW-0378">Hydrolase</keyword>
<dbReference type="GO" id="GO:0098795">
    <property type="term" value="P:global gene silencing by mRNA cleavage"/>
    <property type="evidence" value="ECO:0007669"/>
    <property type="project" value="TreeGrafter"/>
</dbReference>
<evidence type="ECO:0000256" key="4">
    <source>
        <dbReference type="ARBA" id="ARBA00022759"/>
    </source>
</evidence>
<dbReference type="InterPro" id="IPR035093">
    <property type="entry name" value="RelE/ParE_toxin_dom_sf"/>
</dbReference>
<name>A0A839HH94_9BURK</name>
<proteinExistence type="inferred from homology"/>
<dbReference type="GO" id="GO:0004519">
    <property type="term" value="F:endonuclease activity"/>
    <property type="evidence" value="ECO:0007669"/>
    <property type="project" value="UniProtKB-KW"/>
</dbReference>
<dbReference type="SUPFAM" id="SSF143011">
    <property type="entry name" value="RelE-like"/>
    <property type="match status" value="1"/>
</dbReference>
<comment type="similarity">
    <text evidence="1">Belongs to the YoeB family.</text>
</comment>
<evidence type="ECO:0000256" key="1">
    <source>
        <dbReference type="ARBA" id="ARBA00008172"/>
    </source>
</evidence>
<protein>
    <recommendedName>
        <fullName evidence="6">Putative mRNA interferase YoeB</fullName>
    </recommendedName>
</protein>
<reference evidence="7 8" key="1">
    <citation type="submission" date="2020-08" db="EMBL/GenBank/DDBJ databases">
        <title>Aquariorum lacteus gen. nov., sp. nov., a new member of the family Comamonadaceae, isolated from freshwater aquarium.</title>
        <authorList>
            <person name="Chun S.-J."/>
        </authorList>
    </citation>
    <scope>NUCLEOTIDE SEQUENCE [LARGE SCALE GENOMIC DNA]</scope>
    <source>
        <strain evidence="7 8">SJAQ100</strain>
    </source>
</reference>
<keyword evidence="4" id="KW-0255">Endonuclease</keyword>
<organism evidence="7 8">
    <name type="scientific">Aquariibacter albus</name>
    <dbReference type="NCBI Taxonomy" id="2759899"/>
    <lineage>
        <taxon>Bacteria</taxon>
        <taxon>Pseudomonadati</taxon>
        <taxon>Pseudomonadota</taxon>
        <taxon>Betaproteobacteria</taxon>
        <taxon>Burkholderiales</taxon>
        <taxon>Sphaerotilaceae</taxon>
        <taxon>Aquariibacter</taxon>
    </lineage>
</organism>
<dbReference type="EMBL" id="JACIVI010000001">
    <property type="protein sequence ID" value="MBB1161777.1"/>
    <property type="molecule type" value="Genomic_DNA"/>
</dbReference>
<dbReference type="InterPro" id="IPR009614">
    <property type="entry name" value="YoeB_toxin"/>
</dbReference>
<dbReference type="Pfam" id="PF06769">
    <property type="entry name" value="YoeB_toxin"/>
    <property type="match status" value="1"/>
</dbReference>
<evidence type="ECO:0000313" key="8">
    <source>
        <dbReference type="Proteomes" id="UP000586093"/>
    </source>
</evidence>
<evidence type="ECO:0000256" key="6">
    <source>
        <dbReference type="ARBA" id="ARBA00030388"/>
    </source>
</evidence>
<dbReference type="GO" id="GO:0006401">
    <property type="term" value="P:RNA catabolic process"/>
    <property type="evidence" value="ECO:0007669"/>
    <property type="project" value="InterPro"/>
</dbReference>
<evidence type="ECO:0000256" key="5">
    <source>
        <dbReference type="ARBA" id="ARBA00022801"/>
    </source>
</evidence>
<dbReference type="GO" id="GO:0016787">
    <property type="term" value="F:hydrolase activity"/>
    <property type="evidence" value="ECO:0007669"/>
    <property type="project" value="UniProtKB-KW"/>
</dbReference>
<evidence type="ECO:0000256" key="2">
    <source>
        <dbReference type="ARBA" id="ARBA00022649"/>
    </source>
</evidence>
<evidence type="ECO:0000313" key="7">
    <source>
        <dbReference type="EMBL" id="MBB1161777.1"/>
    </source>
</evidence>
<dbReference type="Proteomes" id="UP000586093">
    <property type="component" value="Unassembled WGS sequence"/>
</dbReference>
<keyword evidence="8" id="KW-1185">Reference proteome</keyword>
<evidence type="ECO:0000256" key="3">
    <source>
        <dbReference type="ARBA" id="ARBA00022722"/>
    </source>
</evidence>
<sequence length="84" mass="10167">MKLVFADAAWEDYVHWQKQDRKMVERINKLIQEVRREPFAGLGKPEPLRHALAGFWSRRITDEHRMVYRVEGDSLLIAQLRYHY</sequence>
<dbReference type="PANTHER" id="PTHR38039:SF1">
    <property type="entry name" value="TOXIN YOEB"/>
    <property type="match status" value="1"/>
</dbReference>
<gene>
    <name evidence="7" type="ORF">H4F90_07280</name>
</gene>
<dbReference type="Gene3D" id="3.30.2310.20">
    <property type="entry name" value="RelE-like"/>
    <property type="match status" value="1"/>
</dbReference>